<evidence type="ECO:0000256" key="1">
    <source>
        <dbReference type="SAM" id="SignalP"/>
    </source>
</evidence>
<gene>
    <name evidence="3" type="ORF">CYNAS_LOCUS15136</name>
</gene>
<evidence type="ECO:0000313" key="3">
    <source>
        <dbReference type="EMBL" id="CAJ0603153.1"/>
    </source>
</evidence>
<name>A0AA36MA86_CYLNA</name>
<keyword evidence="1" id="KW-0732">Signal</keyword>
<dbReference type="AlphaFoldDB" id="A0AA36MA86"/>
<dbReference type="InterPro" id="IPR056710">
    <property type="entry name" value="DUF7808"/>
</dbReference>
<evidence type="ECO:0000259" key="2">
    <source>
        <dbReference type="Pfam" id="PF25096"/>
    </source>
</evidence>
<sequence length="174" mass="19664">MHIILLFLVIVQVSSESVHWQWREIKCAAKDDKAQKASTPCSVALKETESGEARVAPLEPCFEEVVDGKLRSYCNVLCPGADTVYLIKREPQNHRQELLCALYIQNTTKGQRFLHVESREVSEGSRKIFVIIPLSSRCRTSNVQFTIRCEFDFGRAEFPTDDVVFANASRTAAP</sequence>
<feature type="domain" description="DUF7808" evidence="2">
    <location>
        <begin position="18"/>
        <end position="167"/>
    </location>
</feature>
<protein>
    <recommendedName>
        <fullName evidence="2">DUF7808 domain-containing protein</fullName>
    </recommendedName>
</protein>
<comment type="caution">
    <text evidence="3">The sequence shown here is derived from an EMBL/GenBank/DDBJ whole genome shotgun (WGS) entry which is preliminary data.</text>
</comment>
<dbReference type="PANTHER" id="PTHR34493">
    <property type="entry name" value="PROTEIN CBG13422-RELATED"/>
    <property type="match status" value="1"/>
</dbReference>
<dbReference type="Proteomes" id="UP001176961">
    <property type="component" value="Unassembled WGS sequence"/>
</dbReference>
<organism evidence="3 4">
    <name type="scientific">Cylicocyclus nassatus</name>
    <name type="common">Nematode worm</name>
    <dbReference type="NCBI Taxonomy" id="53992"/>
    <lineage>
        <taxon>Eukaryota</taxon>
        <taxon>Metazoa</taxon>
        <taxon>Ecdysozoa</taxon>
        <taxon>Nematoda</taxon>
        <taxon>Chromadorea</taxon>
        <taxon>Rhabditida</taxon>
        <taxon>Rhabditina</taxon>
        <taxon>Rhabditomorpha</taxon>
        <taxon>Strongyloidea</taxon>
        <taxon>Strongylidae</taxon>
        <taxon>Cylicocyclus</taxon>
    </lineage>
</organism>
<dbReference type="Pfam" id="PF25096">
    <property type="entry name" value="DUF7808"/>
    <property type="match status" value="1"/>
</dbReference>
<evidence type="ECO:0000313" key="4">
    <source>
        <dbReference type="Proteomes" id="UP001176961"/>
    </source>
</evidence>
<keyword evidence="4" id="KW-1185">Reference proteome</keyword>
<feature type="signal peptide" evidence="1">
    <location>
        <begin position="1"/>
        <end position="15"/>
    </location>
</feature>
<feature type="chain" id="PRO_5041239138" description="DUF7808 domain-containing protein" evidence="1">
    <location>
        <begin position="16"/>
        <end position="174"/>
    </location>
</feature>
<dbReference type="EMBL" id="CATQJL010000305">
    <property type="protein sequence ID" value="CAJ0603153.1"/>
    <property type="molecule type" value="Genomic_DNA"/>
</dbReference>
<proteinExistence type="predicted"/>
<accession>A0AA36MA86</accession>
<reference evidence="3" key="1">
    <citation type="submission" date="2023-07" db="EMBL/GenBank/DDBJ databases">
        <authorList>
            <consortium name="CYATHOMIX"/>
        </authorList>
    </citation>
    <scope>NUCLEOTIDE SEQUENCE</scope>
    <source>
        <strain evidence="3">N/A</strain>
    </source>
</reference>